<reference evidence="1 2" key="1">
    <citation type="journal article" date="2023" name="Int. J. Syst. Evol. Microbiol.">
        <title>Lactiplantibacillus brownii sp. nov., a novel psychrotolerant species isolated from sauerkraut.</title>
        <authorList>
            <person name="Heng Y.C."/>
            <person name="Silvaraju S."/>
            <person name="Lee J.K.Y."/>
            <person name="Kittelmann S."/>
        </authorList>
    </citation>
    <scope>NUCLEOTIDE SEQUENCE [LARGE SCALE GENOMIC DNA]</scope>
    <source>
        <strain evidence="1 2">WILCCON 0030</strain>
    </source>
</reference>
<dbReference type="Proteomes" id="UP001227831">
    <property type="component" value="Unassembled WGS sequence"/>
</dbReference>
<organism evidence="1 2">
    <name type="scientific">Lactiplantibacillus brownii</name>
    <dbReference type="NCBI Taxonomy" id="3069269"/>
    <lineage>
        <taxon>Bacteria</taxon>
        <taxon>Bacillati</taxon>
        <taxon>Bacillota</taxon>
        <taxon>Bacilli</taxon>
        <taxon>Lactobacillales</taxon>
        <taxon>Lactobacillaceae</taxon>
        <taxon>Lactiplantibacillus</taxon>
    </lineage>
</organism>
<accession>A0ABU1ACQ6</accession>
<evidence type="ECO:0000313" key="2">
    <source>
        <dbReference type="Proteomes" id="UP001227831"/>
    </source>
</evidence>
<protein>
    <submittedName>
        <fullName evidence="1">Uncharacterized protein</fullName>
    </submittedName>
</protein>
<dbReference type="EMBL" id="JAVCWF010000001">
    <property type="protein sequence ID" value="MDQ7938713.1"/>
    <property type="molecule type" value="Genomic_DNA"/>
</dbReference>
<name>A0ABU1ACQ6_9LACO</name>
<evidence type="ECO:0000313" key="1">
    <source>
        <dbReference type="EMBL" id="MDQ7938713.1"/>
    </source>
</evidence>
<dbReference type="RefSeq" id="WP_308704372.1">
    <property type="nucleotide sequence ID" value="NZ_AP027463.1"/>
</dbReference>
<comment type="caution">
    <text evidence="1">The sequence shown here is derived from an EMBL/GenBank/DDBJ whole genome shotgun (WGS) entry which is preliminary data.</text>
</comment>
<sequence>MSNNNPKFNLKLFNQKAKRSPKIDAGISLMNGHKNLSLEVHNADAEVVFLETCLDCQRDPILYFSNFIPDEMFIMGNRIEADIKAVCRKPQLILKRTTPVDFHRSNSARIMSVLHKYLPDNVLDEYHDGIREADMDNDPNQLTRRSAFRVFLVYAVSEPGTSKEKNWLAVIFFDPYHLIFPVKQLKQSTDEYLLAKYREVAPYQQTFRKYFEEEFKQVSFIRAMDLLA</sequence>
<gene>
    <name evidence="1" type="ORF">RA086_13950</name>
</gene>
<proteinExistence type="predicted"/>
<keyword evidence="2" id="KW-1185">Reference proteome</keyword>